<dbReference type="AlphaFoldDB" id="A0A183BYY8"/>
<reference evidence="3" key="1">
    <citation type="submission" date="2014-05" db="EMBL/GenBank/DDBJ databases">
        <title>The genome and life-stage specific transcriptomes of Globodera pallida elucidate key aspects of plant parasitism by a cyst nematode.</title>
        <authorList>
            <person name="Cotton J.A."/>
            <person name="Lilley C.J."/>
            <person name="Jones L.M."/>
            <person name="Kikuchi T."/>
            <person name="Reid A.J."/>
            <person name="Thorpe P."/>
            <person name="Tsai I.J."/>
            <person name="Beasley H."/>
            <person name="Blok V."/>
            <person name="Cock P.J.A."/>
            <person name="Van den Akker S.E."/>
            <person name="Holroyd N."/>
            <person name="Hunt M."/>
            <person name="Mantelin S."/>
            <person name="Naghra H."/>
            <person name="Pain A."/>
            <person name="Palomares-Rius J.E."/>
            <person name="Zarowiecki M."/>
            <person name="Berriman M."/>
            <person name="Jones J.T."/>
            <person name="Urwin P.E."/>
        </authorList>
    </citation>
    <scope>NUCLEOTIDE SEQUENCE [LARGE SCALE GENOMIC DNA]</scope>
    <source>
        <strain evidence="3">Lindley</strain>
    </source>
</reference>
<proteinExistence type="predicted"/>
<keyword evidence="3" id="KW-1185">Reference proteome</keyword>
<feature type="compositionally biased region" description="Basic and acidic residues" evidence="2">
    <location>
        <begin position="170"/>
        <end position="182"/>
    </location>
</feature>
<evidence type="ECO:0000313" key="4">
    <source>
        <dbReference type="WBParaSite" id="GPLIN_000582900"/>
    </source>
</evidence>
<accession>A0A183BYY8</accession>
<name>A0A183BYY8_GLOPA</name>
<organism evidence="3 4">
    <name type="scientific">Globodera pallida</name>
    <name type="common">Potato cyst nematode worm</name>
    <name type="synonym">Heterodera pallida</name>
    <dbReference type="NCBI Taxonomy" id="36090"/>
    <lineage>
        <taxon>Eukaryota</taxon>
        <taxon>Metazoa</taxon>
        <taxon>Ecdysozoa</taxon>
        <taxon>Nematoda</taxon>
        <taxon>Chromadorea</taxon>
        <taxon>Rhabditida</taxon>
        <taxon>Tylenchina</taxon>
        <taxon>Tylenchomorpha</taxon>
        <taxon>Tylenchoidea</taxon>
        <taxon>Heteroderidae</taxon>
        <taxon>Heteroderinae</taxon>
        <taxon>Globodera</taxon>
    </lineage>
</organism>
<evidence type="ECO:0000313" key="3">
    <source>
        <dbReference type="Proteomes" id="UP000050741"/>
    </source>
</evidence>
<dbReference type="Proteomes" id="UP000050741">
    <property type="component" value="Unassembled WGS sequence"/>
</dbReference>
<evidence type="ECO:0000256" key="1">
    <source>
        <dbReference type="SAM" id="Coils"/>
    </source>
</evidence>
<feature type="region of interest" description="Disordered" evidence="2">
    <location>
        <begin position="170"/>
        <end position="201"/>
    </location>
</feature>
<evidence type="ECO:0000256" key="2">
    <source>
        <dbReference type="SAM" id="MobiDB-lite"/>
    </source>
</evidence>
<dbReference type="WBParaSite" id="GPLIN_000582900">
    <property type="protein sequence ID" value="GPLIN_000582900"/>
    <property type="gene ID" value="GPLIN_000582900"/>
</dbReference>
<reference evidence="4" key="2">
    <citation type="submission" date="2016-06" db="UniProtKB">
        <authorList>
            <consortium name="WormBaseParasite"/>
        </authorList>
    </citation>
    <scope>IDENTIFICATION</scope>
</reference>
<sequence length="201" mass="23625">MSISAESTTGEGDITADQEYLWPTFSNLEPSEELRLLRARIAELEHQQSANLATSENAGFVLVAQKRKRRRIEGGHEDMTEFLGKKFEQMEERVEKLELENKELRAELKECQDKQQQTIDDLTEKLKISIEQLSLKQQKDQKETNDKIDWLNKDQEQCENKFLEMIRRMEQKQKDGQKEHQRNIQAMVDAKLEEQKQTNSS</sequence>
<feature type="coiled-coil region" evidence="1">
    <location>
        <begin position="80"/>
        <end position="125"/>
    </location>
</feature>
<protein>
    <submittedName>
        <fullName evidence="4">Coiled-coil domain-containing protein 152</fullName>
    </submittedName>
</protein>
<feature type="compositionally biased region" description="Basic and acidic residues" evidence="2">
    <location>
        <begin position="190"/>
        <end position="201"/>
    </location>
</feature>
<keyword evidence="1" id="KW-0175">Coiled coil</keyword>